<feature type="domain" description="Virulence-associated protein E-like" evidence="1">
    <location>
        <begin position="477"/>
        <end position="697"/>
    </location>
</feature>
<dbReference type="SUPFAM" id="SSF52540">
    <property type="entry name" value="P-loop containing nucleoside triphosphate hydrolases"/>
    <property type="match status" value="1"/>
</dbReference>
<name>A0A0H5SJH9_HERHM</name>
<accession>A0A0H5SJH9</accession>
<dbReference type="Proteomes" id="UP000236497">
    <property type="component" value="Unassembled WGS sequence"/>
</dbReference>
<dbReference type="Pfam" id="PF05272">
    <property type="entry name" value="VapE-like_dom"/>
    <property type="match status" value="1"/>
</dbReference>
<evidence type="ECO:0000313" key="2">
    <source>
        <dbReference type="EMBL" id="CRZ34946.1"/>
    </source>
</evidence>
<dbReference type="OrthoDB" id="9763644at2"/>
<dbReference type="InterPro" id="IPR007936">
    <property type="entry name" value="VapE-like_dom"/>
</dbReference>
<sequence>MNKVANLEEYKLKLKYDGQVSIAVGKNRYETNWKNKKILWSSLVAKLKNPVITPETYAEYMKLGKAEQDRIKDVGGFVGGTLTNGKRKADSVATRQILTLDADYAPVDFFDTLELLADYACCVYSTHKHSPENPRYRLLIPLDREVTPDEYEAIARKVAEEIGIDYFDDTTYQASRLMYWPSVSSDGNYYYNYLDNPFLCADKVLARYPDWTDTSYWPESSRATGIRKKQAEKQGDPCLKPGLIGAFCRTYTVPEAIEKFIPDVYIRCANPNRYTYAKGSTAAGLVIYDDEKFAYSNHATDPASGKLCNAFDLVRIHKFGELDEDAGQETDTAKLPSYKAMMEFIQNDPETKLQLGREKLESAAEEFAQEPAKDDSWLAQLEVDKKGNIINSLNNLILILRNDPNLKGIVFNQFSDSLEIKGEVPWKHPSRFWRDADDAQLVSYIDLTYGTFSARNYEIAVTKVADDRSYHPVREFLQNLPEWDGIPRVDTLLIDYLGAEDNEYVRAVTRKTLVAAISRVMHPGCKFDNMLVLNGPQGIGKSTLIAKLGREWFSDSLNLSDTKDKTAAEKLQGYWIIEIGELAGMRKTEVETLKGFLSKQNDIYRASFGRRATPHLRQCIFVGTTNAEDGYLRDTTGNRRFWPVKVTGNGILRVWDMTEEEILQIWAEALHYYKAGESLYLDAKLTEMAEKEQKSAMETDEREGMIREYLDTPLPENWEDMNLYERRNYLHGDEFERTKYTGTVQRQRVCIAEIWCECFKKERGDLKRQDSYEIAAIMARIEGWKKSDKAIRFKIYGVAKGYERV</sequence>
<dbReference type="AlphaFoldDB" id="A0A0H5SJH9"/>
<dbReference type="PANTHER" id="PTHR34985:SF1">
    <property type="entry name" value="SLR0554 PROTEIN"/>
    <property type="match status" value="1"/>
</dbReference>
<dbReference type="InterPro" id="IPR027417">
    <property type="entry name" value="P-loop_NTPase"/>
</dbReference>
<dbReference type="PANTHER" id="PTHR34985">
    <property type="entry name" value="SLR0554 PROTEIN"/>
    <property type="match status" value="1"/>
</dbReference>
<reference evidence="2 3" key="1">
    <citation type="submission" date="2015-06" db="EMBL/GenBank/DDBJ databases">
        <authorList>
            <person name="Wibberg Daniel"/>
        </authorList>
    </citation>
    <scope>NUCLEOTIDE SEQUENCE [LARGE SCALE GENOMIC DNA]</scope>
    <source>
        <strain evidence="2 3">T3/55T</strain>
    </source>
</reference>
<evidence type="ECO:0000259" key="1">
    <source>
        <dbReference type="Pfam" id="PF05272"/>
    </source>
</evidence>
<dbReference type="EMBL" id="CVTD020000017">
    <property type="protein sequence ID" value="CRZ34946.1"/>
    <property type="molecule type" value="Genomic_DNA"/>
</dbReference>
<protein>
    <recommendedName>
        <fullName evidence="1">Virulence-associated protein E-like domain-containing protein</fullName>
    </recommendedName>
</protein>
<dbReference type="RefSeq" id="WP_103203044.1">
    <property type="nucleotide sequence ID" value="NZ_CVTD020000017.1"/>
</dbReference>
<gene>
    <name evidence="2" type="ORF">HHT355_1746</name>
</gene>
<organism evidence="2 3">
    <name type="scientific">Herbinix hemicellulosilytica</name>
    <dbReference type="NCBI Taxonomy" id="1564487"/>
    <lineage>
        <taxon>Bacteria</taxon>
        <taxon>Bacillati</taxon>
        <taxon>Bacillota</taxon>
        <taxon>Clostridia</taxon>
        <taxon>Lachnospirales</taxon>
        <taxon>Lachnospiraceae</taxon>
        <taxon>Herbinix</taxon>
    </lineage>
</organism>
<evidence type="ECO:0000313" key="3">
    <source>
        <dbReference type="Proteomes" id="UP000236497"/>
    </source>
</evidence>
<proteinExistence type="predicted"/>
<keyword evidence="3" id="KW-1185">Reference proteome</keyword>